<dbReference type="EMBL" id="CP021886">
    <property type="protein sequence ID" value="AWI33959.1"/>
    <property type="molecule type" value="Genomic_DNA"/>
</dbReference>
<protein>
    <submittedName>
        <fullName evidence="2">Uncharacterized protein</fullName>
    </submittedName>
</protein>
<name>A0A2U8FCL4_9HELI</name>
<dbReference type="AlphaFoldDB" id="A0A2U8FCL4"/>
<sequence>MGLVTLTPPTTKDNTYPSSSPTHSITLKIKIKPSQHKIIIKKTTSNTLHPHNPYLPYSLSIVCFAYPTYHPYSHPLTITYTHLPLLRIVWLK</sequence>
<evidence type="ECO:0000313" key="2">
    <source>
        <dbReference type="EMBL" id="AWI33959.1"/>
    </source>
</evidence>
<evidence type="ECO:0000256" key="1">
    <source>
        <dbReference type="SAM" id="MobiDB-lite"/>
    </source>
</evidence>
<gene>
    <name evidence="2" type="ORF">CDV25_03645</name>
</gene>
<proteinExistence type="predicted"/>
<dbReference type="KEGG" id="had:CDV25_03645"/>
<dbReference type="Proteomes" id="UP000244890">
    <property type="component" value="Chromosome"/>
</dbReference>
<organism evidence="2 3">
    <name type="scientific">Helicobacter apodemus</name>
    <dbReference type="NCBI Taxonomy" id="135569"/>
    <lineage>
        <taxon>Bacteria</taxon>
        <taxon>Pseudomonadati</taxon>
        <taxon>Campylobacterota</taxon>
        <taxon>Epsilonproteobacteria</taxon>
        <taxon>Campylobacterales</taxon>
        <taxon>Helicobacteraceae</taxon>
        <taxon>Helicobacter</taxon>
    </lineage>
</organism>
<feature type="compositionally biased region" description="Polar residues" evidence="1">
    <location>
        <begin position="7"/>
        <end position="22"/>
    </location>
</feature>
<evidence type="ECO:0000313" key="3">
    <source>
        <dbReference type="Proteomes" id="UP000244890"/>
    </source>
</evidence>
<reference evidence="2 3" key="1">
    <citation type="submission" date="2017-06" db="EMBL/GenBank/DDBJ databases">
        <title>Complete genome of Helicobacter apodemus.</title>
        <authorList>
            <person name="Cho S."/>
        </authorList>
    </citation>
    <scope>NUCLEOTIDE SEQUENCE [LARGE SCALE GENOMIC DNA]</scope>
    <source>
        <strain evidence="3">SNUVETPUB-15-01</strain>
    </source>
</reference>
<feature type="region of interest" description="Disordered" evidence="1">
    <location>
        <begin position="1"/>
        <end position="22"/>
    </location>
</feature>
<accession>A0A2U8FCL4</accession>